<dbReference type="InterPro" id="IPR029044">
    <property type="entry name" value="Nucleotide-diphossugar_trans"/>
</dbReference>
<protein>
    <submittedName>
        <fullName evidence="2">Glycosyl transferase</fullName>
    </submittedName>
</protein>
<organism evidence="2 3">
    <name type="scientific">Micavibrio aeruginosavorus</name>
    <dbReference type="NCBI Taxonomy" id="349221"/>
    <lineage>
        <taxon>Bacteria</taxon>
        <taxon>Pseudomonadati</taxon>
        <taxon>Bdellovibrionota</taxon>
        <taxon>Bdellovibrionia</taxon>
        <taxon>Bdellovibrionales</taxon>
        <taxon>Pseudobdellovibrionaceae</taxon>
        <taxon>Micavibrio</taxon>
    </lineage>
</organism>
<evidence type="ECO:0000259" key="1">
    <source>
        <dbReference type="Pfam" id="PF00535"/>
    </source>
</evidence>
<dbReference type="GO" id="GO:0016740">
    <property type="term" value="F:transferase activity"/>
    <property type="evidence" value="ECO:0007669"/>
    <property type="project" value="UniProtKB-KW"/>
</dbReference>
<dbReference type="InterPro" id="IPR001173">
    <property type="entry name" value="Glyco_trans_2-like"/>
</dbReference>
<proteinExistence type="predicted"/>
<dbReference type="PANTHER" id="PTHR43685">
    <property type="entry name" value="GLYCOSYLTRANSFERASE"/>
    <property type="match status" value="1"/>
</dbReference>
<dbReference type="PANTHER" id="PTHR43685:SF11">
    <property type="entry name" value="GLYCOSYLTRANSFERASE TAGX-RELATED"/>
    <property type="match status" value="1"/>
</dbReference>
<dbReference type="EMBL" id="QFQB01000038">
    <property type="protein sequence ID" value="PZQ45824.1"/>
    <property type="molecule type" value="Genomic_DNA"/>
</dbReference>
<evidence type="ECO:0000313" key="3">
    <source>
        <dbReference type="Proteomes" id="UP000249417"/>
    </source>
</evidence>
<dbReference type="Pfam" id="PF00535">
    <property type="entry name" value="Glycos_transf_2"/>
    <property type="match status" value="1"/>
</dbReference>
<comment type="caution">
    <text evidence="2">The sequence shown here is derived from an EMBL/GenBank/DDBJ whole genome shotgun (WGS) entry which is preliminary data.</text>
</comment>
<feature type="domain" description="Glycosyltransferase 2-like" evidence="1">
    <location>
        <begin position="8"/>
        <end position="115"/>
    </location>
</feature>
<accession>A0A2W5MYI6</accession>
<dbReference type="InterPro" id="IPR050834">
    <property type="entry name" value="Glycosyltransf_2"/>
</dbReference>
<dbReference type="Proteomes" id="UP000249417">
    <property type="component" value="Unassembled WGS sequence"/>
</dbReference>
<reference evidence="2 3" key="1">
    <citation type="submission" date="2017-08" db="EMBL/GenBank/DDBJ databases">
        <title>Infants hospitalized years apart are colonized by the same room-sourced microbial strains.</title>
        <authorList>
            <person name="Brooks B."/>
            <person name="Olm M.R."/>
            <person name="Firek B.A."/>
            <person name="Baker R."/>
            <person name="Thomas B.C."/>
            <person name="Morowitz M.J."/>
            <person name="Banfield J.F."/>
        </authorList>
    </citation>
    <scope>NUCLEOTIDE SEQUENCE [LARGE SCALE GENOMIC DNA]</scope>
    <source>
        <strain evidence="2">S2_005_002_R2_29</strain>
    </source>
</reference>
<dbReference type="AlphaFoldDB" id="A0A2W5MYI6"/>
<name>A0A2W5MYI6_9BACT</name>
<dbReference type="SUPFAM" id="SSF53448">
    <property type="entry name" value="Nucleotide-diphospho-sugar transferases"/>
    <property type="match status" value="1"/>
</dbReference>
<gene>
    <name evidence="2" type="ORF">DI551_06305</name>
</gene>
<sequence>MIDAPLITIGITCFNAADTIDRAIGSAVAQTYPNIQIIVIDDCSTDNSHNLINAYKSRINNLEIIRHEKNRGYPGALNSILHAAKGQYIAFFDDDDFSENDRLQRQYDYLLQSEKRLKTKNIFCYSNRTIVKGNPPAPSHVSMAIGRHAPEPYGESVADYLLWRTSAKQFTWGMFGSCTMFVRKESFSALGDFDENFRRCAEWDMAVRAAFQGYYFIAVDAPLVTQYKTATSDKAGKTPLKYRLMLVNKYKDYLKKNHSYAGAIMLAHAKFYGNKKKKIKNLFYRWIAYSIAAPSLIERKMAWKK</sequence>
<dbReference type="Gene3D" id="3.90.550.10">
    <property type="entry name" value="Spore Coat Polysaccharide Biosynthesis Protein SpsA, Chain A"/>
    <property type="match status" value="1"/>
</dbReference>
<keyword evidence="2" id="KW-0808">Transferase</keyword>
<evidence type="ECO:0000313" key="2">
    <source>
        <dbReference type="EMBL" id="PZQ45824.1"/>
    </source>
</evidence>